<dbReference type="Proteomes" id="UP001596160">
    <property type="component" value="Unassembled WGS sequence"/>
</dbReference>
<reference evidence="2" key="1">
    <citation type="journal article" date="2019" name="Int. J. Syst. Evol. Microbiol.">
        <title>The Global Catalogue of Microorganisms (GCM) 10K type strain sequencing project: providing services to taxonomists for standard genome sequencing and annotation.</title>
        <authorList>
            <consortium name="The Broad Institute Genomics Platform"/>
            <consortium name="The Broad Institute Genome Sequencing Center for Infectious Disease"/>
            <person name="Wu L."/>
            <person name="Ma J."/>
        </authorList>
    </citation>
    <scope>NUCLEOTIDE SEQUENCE [LARGE SCALE GENOMIC DNA]</scope>
    <source>
        <strain evidence="2">PCU 266</strain>
    </source>
</reference>
<accession>A0ABW0AKF4</accession>
<organism evidence="1 2">
    <name type="scientific">Streptomyces amakusaensis</name>
    <dbReference type="NCBI Taxonomy" id="67271"/>
    <lineage>
        <taxon>Bacteria</taxon>
        <taxon>Bacillati</taxon>
        <taxon>Actinomycetota</taxon>
        <taxon>Actinomycetes</taxon>
        <taxon>Kitasatosporales</taxon>
        <taxon>Streptomycetaceae</taxon>
        <taxon>Streptomyces</taxon>
    </lineage>
</organism>
<comment type="caution">
    <text evidence="1">The sequence shown here is derived from an EMBL/GenBank/DDBJ whole genome shotgun (WGS) entry which is preliminary data.</text>
</comment>
<sequence>MTPDAQRVRDLLAPHLTGRLDDSSATLEVTGLEIAERGRTFDVVVELLAHGERWRVRLPRDNSDSALFDGSPPPHLVRHIASVTRAQLFDWWHTKGHERKSAKLGERLA</sequence>
<protein>
    <submittedName>
        <fullName evidence="1">Uncharacterized protein</fullName>
    </submittedName>
</protein>
<evidence type="ECO:0000313" key="1">
    <source>
        <dbReference type="EMBL" id="MFC5152934.1"/>
    </source>
</evidence>
<dbReference type="RefSeq" id="WP_344478867.1">
    <property type="nucleotide sequence ID" value="NZ_BAAASB010000011.1"/>
</dbReference>
<proteinExistence type="predicted"/>
<name>A0ABW0AKF4_9ACTN</name>
<dbReference type="EMBL" id="JBHSKP010000007">
    <property type="protein sequence ID" value="MFC5152934.1"/>
    <property type="molecule type" value="Genomic_DNA"/>
</dbReference>
<gene>
    <name evidence="1" type="ORF">ACFPRH_14425</name>
</gene>
<keyword evidence="2" id="KW-1185">Reference proteome</keyword>
<evidence type="ECO:0000313" key="2">
    <source>
        <dbReference type="Proteomes" id="UP001596160"/>
    </source>
</evidence>